<comment type="caution">
    <text evidence="1">The sequence shown here is derived from an EMBL/GenBank/DDBJ whole genome shotgun (WGS) entry which is preliminary data.</text>
</comment>
<proteinExistence type="predicted"/>
<dbReference type="Proteomes" id="UP000757435">
    <property type="component" value="Unassembled WGS sequence"/>
</dbReference>
<dbReference type="AlphaFoldDB" id="A0A951UM81"/>
<protein>
    <submittedName>
        <fullName evidence="1">Uncharacterized protein</fullName>
    </submittedName>
</protein>
<reference evidence="1" key="1">
    <citation type="submission" date="2021-05" db="EMBL/GenBank/DDBJ databases">
        <authorList>
            <person name="Pietrasiak N."/>
            <person name="Ward R."/>
            <person name="Stajich J.E."/>
            <person name="Kurbessoian T."/>
        </authorList>
    </citation>
    <scope>NUCLEOTIDE SEQUENCE</scope>
    <source>
        <strain evidence="1">UHER 2000/2452</strain>
    </source>
</reference>
<sequence length="124" mass="14699">MSRFIKCDVDGESRTVYQYLSGSQPCEAYRIHEEFGIGEYLCYEYEYGEDDYAQLCYNYIPTRQGAEGDMLILTREDIERLNSCLETLEADGSTEARYIWMIKAIRDFMLKYPHQARFIFNSEF</sequence>
<dbReference type="EMBL" id="JAHHHD010000009">
    <property type="protein sequence ID" value="MBW4659002.1"/>
    <property type="molecule type" value="Genomic_DNA"/>
</dbReference>
<evidence type="ECO:0000313" key="1">
    <source>
        <dbReference type="EMBL" id="MBW4659002.1"/>
    </source>
</evidence>
<name>A0A951UM81_9CYAN</name>
<reference evidence="1" key="2">
    <citation type="journal article" date="2022" name="Microbiol. Resour. Announc.">
        <title>Metagenome Sequencing to Explore Phylogenomics of Terrestrial Cyanobacteria.</title>
        <authorList>
            <person name="Ward R.D."/>
            <person name="Stajich J.E."/>
            <person name="Johansen J.R."/>
            <person name="Huntemann M."/>
            <person name="Clum A."/>
            <person name="Foster B."/>
            <person name="Foster B."/>
            <person name="Roux S."/>
            <person name="Palaniappan K."/>
            <person name="Varghese N."/>
            <person name="Mukherjee S."/>
            <person name="Reddy T.B.K."/>
            <person name="Daum C."/>
            <person name="Copeland A."/>
            <person name="Chen I.A."/>
            <person name="Ivanova N.N."/>
            <person name="Kyrpides N.C."/>
            <person name="Shapiro N."/>
            <person name="Eloe-Fadrosh E.A."/>
            <person name="Pietrasiak N."/>
        </authorList>
    </citation>
    <scope>NUCLEOTIDE SEQUENCE</scope>
    <source>
        <strain evidence="1">UHER 2000/2452</strain>
    </source>
</reference>
<evidence type="ECO:0000313" key="2">
    <source>
        <dbReference type="Proteomes" id="UP000757435"/>
    </source>
</evidence>
<organism evidence="1 2">
    <name type="scientific">Drouetiella hepatica Uher 2000/2452</name>
    <dbReference type="NCBI Taxonomy" id="904376"/>
    <lineage>
        <taxon>Bacteria</taxon>
        <taxon>Bacillati</taxon>
        <taxon>Cyanobacteriota</taxon>
        <taxon>Cyanophyceae</taxon>
        <taxon>Oculatellales</taxon>
        <taxon>Oculatellaceae</taxon>
        <taxon>Drouetiella</taxon>
    </lineage>
</organism>
<gene>
    <name evidence="1" type="ORF">KME15_10025</name>
</gene>
<accession>A0A951UM81</accession>